<dbReference type="Proteomes" id="UP000230069">
    <property type="component" value="Unassembled WGS sequence"/>
</dbReference>
<dbReference type="GO" id="GO:0005634">
    <property type="term" value="C:nucleus"/>
    <property type="evidence" value="ECO:0007669"/>
    <property type="project" value="InterPro"/>
</dbReference>
<evidence type="ECO:0000313" key="3">
    <source>
        <dbReference type="Proteomes" id="UP000230069"/>
    </source>
</evidence>
<keyword evidence="3" id="KW-1185">Reference proteome</keyword>
<dbReference type="OrthoDB" id="1931386at2759"/>
<protein>
    <recommendedName>
        <fullName evidence="1">Retinoblastoma-associated protein A-box domain-containing protein</fullName>
    </recommendedName>
</protein>
<accession>A0A2G5EHG4</accession>
<dbReference type="STRING" id="218851.A0A2G5EHG4"/>
<dbReference type="InterPro" id="IPR028309">
    <property type="entry name" value="RB_fam"/>
</dbReference>
<dbReference type="Pfam" id="PF01858">
    <property type="entry name" value="RB_A"/>
    <property type="match status" value="1"/>
</dbReference>
<dbReference type="InterPro" id="IPR036915">
    <property type="entry name" value="Cyclin-like_sf"/>
</dbReference>
<evidence type="ECO:0000259" key="1">
    <source>
        <dbReference type="Pfam" id="PF01858"/>
    </source>
</evidence>
<dbReference type="GO" id="GO:0030154">
    <property type="term" value="P:cell differentiation"/>
    <property type="evidence" value="ECO:0007669"/>
    <property type="project" value="TreeGrafter"/>
</dbReference>
<dbReference type="GO" id="GO:0000977">
    <property type="term" value="F:RNA polymerase II transcription regulatory region sequence-specific DNA binding"/>
    <property type="evidence" value="ECO:0007669"/>
    <property type="project" value="TreeGrafter"/>
</dbReference>
<dbReference type="SUPFAM" id="SSF47954">
    <property type="entry name" value="Cyclin-like"/>
    <property type="match status" value="1"/>
</dbReference>
<dbReference type="AlphaFoldDB" id="A0A2G5EHG4"/>
<dbReference type="GO" id="GO:2000134">
    <property type="term" value="P:negative regulation of G1/S transition of mitotic cell cycle"/>
    <property type="evidence" value="ECO:0007669"/>
    <property type="project" value="TreeGrafter"/>
</dbReference>
<feature type="domain" description="Retinoblastoma-associated protein A-box" evidence="1">
    <location>
        <begin position="1"/>
        <end position="78"/>
    </location>
</feature>
<reference evidence="2 3" key="1">
    <citation type="submission" date="2017-09" db="EMBL/GenBank/DDBJ databases">
        <title>WGS assembly of Aquilegia coerulea Goldsmith.</title>
        <authorList>
            <person name="Hodges S."/>
            <person name="Kramer E."/>
            <person name="Nordborg M."/>
            <person name="Tomkins J."/>
            <person name="Borevitz J."/>
            <person name="Derieg N."/>
            <person name="Yan J."/>
            <person name="Mihaltcheva S."/>
            <person name="Hayes R.D."/>
            <person name="Rokhsar D."/>
        </authorList>
    </citation>
    <scope>NUCLEOTIDE SEQUENCE [LARGE SCALE GENOMIC DNA]</scope>
    <source>
        <strain evidence="3">cv. Goldsmith</strain>
    </source>
</reference>
<sequence>MLACSAELILADAKACTVLFPSFLKRSGITAFDLCKVIENFTRHEELLPRELTWHLNTLEVRILENMAWQKGSSMYDYLVVARPDLSAEINNLGLLPDPMASLNTIVKKYISCGNISPLPSLHEHETTGQNEVIQSPRAFGRYKSPSKRRYRYTEEKRMLDYSIFESKTPLPPLKASFASPKSTNLGGDGETCAENVIDIFFRKILEVADFKIDILVEMLEQTQHVNCQGGCEFFCRTNS</sequence>
<evidence type="ECO:0000313" key="2">
    <source>
        <dbReference type="EMBL" id="PIA55212.1"/>
    </source>
</evidence>
<proteinExistence type="predicted"/>
<gene>
    <name evidence="2" type="ORF">AQUCO_00800144v1</name>
</gene>
<dbReference type="PANTHER" id="PTHR13742:SF17">
    <property type="entry name" value="RE32990P-RELATED"/>
    <property type="match status" value="1"/>
</dbReference>
<dbReference type="PANTHER" id="PTHR13742">
    <property type="entry name" value="RETINOBLASTOMA-ASSOCIATED PROTEIN RB -RELATED"/>
    <property type="match status" value="1"/>
</dbReference>
<dbReference type="GO" id="GO:0000785">
    <property type="term" value="C:chromatin"/>
    <property type="evidence" value="ECO:0007669"/>
    <property type="project" value="TreeGrafter"/>
</dbReference>
<name>A0A2G5EHG4_AQUCA</name>
<dbReference type="GO" id="GO:0005667">
    <property type="term" value="C:transcription regulator complex"/>
    <property type="evidence" value="ECO:0007669"/>
    <property type="project" value="TreeGrafter"/>
</dbReference>
<dbReference type="InParanoid" id="A0A2G5EHG4"/>
<organism evidence="2 3">
    <name type="scientific">Aquilegia coerulea</name>
    <name type="common">Rocky mountain columbine</name>
    <dbReference type="NCBI Taxonomy" id="218851"/>
    <lineage>
        <taxon>Eukaryota</taxon>
        <taxon>Viridiplantae</taxon>
        <taxon>Streptophyta</taxon>
        <taxon>Embryophyta</taxon>
        <taxon>Tracheophyta</taxon>
        <taxon>Spermatophyta</taxon>
        <taxon>Magnoliopsida</taxon>
        <taxon>Ranunculales</taxon>
        <taxon>Ranunculaceae</taxon>
        <taxon>Thalictroideae</taxon>
        <taxon>Aquilegia</taxon>
    </lineage>
</organism>
<dbReference type="InterPro" id="IPR002720">
    <property type="entry name" value="RB_A"/>
</dbReference>
<dbReference type="EMBL" id="KZ305025">
    <property type="protein sequence ID" value="PIA55212.1"/>
    <property type="molecule type" value="Genomic_DNA"/>
</dbReference>
<dbReference type="Gene3D" id="1.10.472.10">
    <property type="entry name" value="Cyclin-like"/>
    <property type="match status" value="1"/>
</dbReference>
<dbReference type="GO" id="GO:0006357">
    <property type="term" value="P:regulation of transcription by RNA polymerase II"/>
    <property type="evidence" value="ECO:0007669"/>
    <property type="project" value="InterPro"/>
</dbReference>